<evidence type="ECO:0000313" key="2">
    <source>
        <dbReference type="EMBL" id="MQL68920.1"/>
    </source>
</evidence>
<gene>
    <name evidence="2" type="ORF">Taro_001223</name>
</gene>
<proteinExistence type="predicted"/>
<dbReference type="Proteomes" id="UP000652761">
    <property type="component" value="Unassembled WGS sequence"/>
</dbReference>
<dbReference type="OrthoDB" id="10687864at2759"/>
<feature type="region of interest" description="Disordered" evidence="1">
    <location>
        <begin position="39"/>
        <end position="102"/>
    </location>
</feature>
<protein>
    <submittedName>
        <fullName evidence="2">Uncharacterized protein</fullName>
    </submittedName>
</protein>
<evidence type="ECO:0000256" key="1">
    <source>
        <dbReference type="SAM" id="MobiDB-lite"/>
    </source>
</evidence>
<organism evidence="2 3">
    <name type="scientific">Colocasia esculenta</name>
    <name type="common">Wild taro</name>
    <name type="synonym">Arum esculentum</name>
    <dbReference type="NCBI Taxonomy" id="4460"/>
    <lineage>
        <taxon>Eukaryota</taxon>
        <taxon>Viridiplantae</taxon>
        <taxon>Streptophyta</taxon>
        <taxon>Embryophyta</taxon>
        <taxon>Tracheophyta</taxon>
        <taxon>Spermatophyta</taxon>
        <taxon>Magnoliopsida</taxon>
        <taxon>Liliopsida</taxon>
        <taxon>Araceae</taxon>
        <taxon>Aroideae</taxon>
        <taxon>Colocasieae</taxon>
        <taxon>Colocasia</taxon>
    </lineage>
</organism>
<feature type="region of interest" description="Disordered" evidence="1">
    <location>
        <begin position="255"/>
        <end position="274"/>
    </location>
</feature>
<sequence>MPHSRGVGAAGVLSLSPEFCSVKSRICKSLELPLRTWMAKSADSERRRADSERSRADSERNRAMATRFGCPLPASQPPLRSSPPSPPPPKLQGGSPPAPLPPLLPSSSLFLFSSLSSFCARNMADQEHEEQEVEQAIDPGWAHGTLLDARQKKIKVCKATFYQAGLESKVLHSGANRPDSTESDRISAGPIRDSRDTPSRPRTGQIDRIRSDPIRFAGSATIRNVDTPLVSTDALRIGTAQSRFARCLAGSPSFPHFSPFSLKETPDLHSRRPKEASYVDLKLDEEADDHEDPPRPNRFLARAVEAAEEEEGEHGDVGGGRQPHSSQFRAKEEDEVDLLGDLRMERVMSSIGGANLDDDVHFERLMLGPTARSQSMREAPAIASSQPRRKGSHTQSPAPSQAAKGKAMATSQPAKGKGKDKGQACGPAKGIVIREPTAPAQKKKSWFSWGSKKGKKMVAPVEDPLDIADLETLDPNAEEIPSEDSPRLPSSRSHDSMTAVWTWLIGVGEELEFGGVGGHGNLCALEAIDQAGVGPGAEVGGQPIVVVVIDELGELREHELADDGQCQAGVVHGDADGGSLEVAAVDGPVAGDIDKGIVIDKVDIALNHGSGGPDDIDLGAKPLRGAGKMCRA</sequence>
<feature type="compositionally biased region" description="Basic and acidic residues" evidence="1">
    <location>
        <begin position="42"/>
        <end position="62"/>
    </location>
</feature>
<keyword evidence="3" id="KW-1185">Reference proteome</keyword>
<accession>A0A843TIG2</accession>
<feature type="compositionally biased region" description="Basic and acidic residues" evidence="1">
    <location>
        <begin position="264"/>
        <end position="274"/>
    </location>
</feature>
<reference evidence="2" key="1">
    <citation type="submission" date="2017-07" db="EMBL/GenBank/DDBJ databases">
        <title>Taro Niue Genome Assembly and Annotation.</title>
        <authorList>
            <person name="Atibalentja N."/>
            <person name="Keating K."/>
            <person name="Fields C.J."/>
        </authorList>
    </citation>
    <scope>NUCLEOTIDE SEQUENCE</scope>
    <source>
        <strain evidence="2">Niue_2</strain>
        <tissue evidence="2">Leaf</tissue>
    </source>
</reference>
<feature type="compositionally biased region" description="Basic and acidic residues" evidence="1">
    <location>
        <begin position="192"/>
        <end position="206"/>
    </location>
</feature>
<feature type="region of interest" description="Disordered" evidence="1">
    <location>
        <begin position="172"/>
        <end position="206"/>
    </location>
</feature>
<feature type="region of interest" description="Disordered" evidence="1">
    <location>
        <begin position="306"/>
        <end position="331"/>
    </location>
</feature>
<evidence type="ECO:0000313" key="3">
    <source>
        <dbReference type="Proteomes" id="UP000652761"/>
    </source>
</evidence>
<name>A0A843TIG2_COLES</name>
<feature type="compositionally biased region" description="Pro residues" evidence="1">
    <location>
        <begin position="74"/>
        <end position="102"/>
    </location>
</feature>
<dbReference type="AlphaFoldDB" id="A0A843TIG2"/>
<comment type="caution">
    <text evidence="2">The sequence shown here is derived from an EMBL/GenBank/DDBJ whole genome shotgun (WGS) entry which is preliminary data.</text>
</comment>
<feature type="region of interest" description="Disordered" evidence="1">
    <location>
        <begin position="369"/>
        <end position="427"/>
    </location>
</feature>
<dbReference type="EMBL" id="NMUH01000025">
    <property type="protein sequence ID" value="MQL68920.1"/>
    <property type="molecule type" value="Genomic_DNA"/>
</dbReference>